<dbReference type="Gene3D" id="3.40.50.720">
    <property type="entry name" value="NAD(P)-binding Rossmann-like Domain"/>
    <property type="match status" value="2"/>
</dbReference>
<feature type="binding site" evidence="9">
    <location>
        <position position="360"/>
    </location>
    <ligand>
        <name>substrate</name>
    </ligand>
</feature>
<feature type="binding site" evidence="10">
    <location>
        <position position="152"/>
    </location>
    <ligand>
        <name>NAD(+)</name>
        <dbReference type="ChEBI" id="CHEBI:57540"/>
    </ligand>
</feature>
<dbReference type="EMBL" id="ML992505">
    <property type="protein sequence ID" value="KAF2223986.1"/>
    <property type="molecule type" value="Genomic_DNA"/>
</dbReference>
<dbReference type="SMART" id="SM00984">
    <property type="entry name" value="UDPG_MGDP_dh_C"/>
    <property type="match status" value="1"/>
</dbReference>
<dbReference type="Pfam" id="PF03720">
    <property type="entry name" value="UDPG_MGDP_dh_C"/>
    <property type="match status" value="1"/>
</dbReference>
<feature type="binding site" evidence="10">
    <location>
        <position position="54"/>
    </location>
    <ligand>
        <name>NAD(+)</name>
        <dbReference type="ChEBI" id="CHEBI:57540"/>
    </ligand>
</feature>
<dbReference type="PIRSF" id="PIRSF500134">
    <property type="entry name" value="UDPglc_DH_bac"/>
    <property type="match status" value="1"/>
</dbReference>
<dbReference type="GO" id="GO:0003979">
    <property type="term" value="F:UDP-glucose 6-dehydrogenase activity"/>
    <property type="evidence" value="ECO:0007669"/>
    <property type="project" value="UniProtKB-EC"/>
</dbReference>
<dbReference type="GO" id="GO:0000271">
    <property type="term" value="P:polysaccharide biosynthetic process"/>
    <property type="evidence" value="ECO:0007669"/>
    <property type="project" value="InterPro"/>
</dbReference>
<comment type="catalytic activity">
    <reaction evidence="6 7">
        <text>UDP-alpha-D-glucose + 2 NAD(+) + H2O = UDP-alpha-D-glucuronate + 2 NADH + 3 H(+)</text>
        <dbReference type="Rhea" id="RHEA:23596"/>
        <dbReference type="ChEBI" id="CHEBI:15377"/>
        <dbReference type="ChEBI" id="CHEBI:15378"/>
        <dbReference type="ChEBI" id="CHEBI:57540"/>
        <dbReference type="ChEBI" id="CHEBI:57945"/>
        <dbReference type="ChEBI" id="CHEBI:58052"/>
        <dbReference type="ChEBI" id="CHEBI:58885"/>
        <dbReference type="EC" id="1.1.1.22"/>
    </reaction>
</comment>
<feature type="binding site" evidence="10">
    <location>
        <position position="112"/>
    </location>
    <ligand>
        <name>NAD(+)</name>
        <dbReference type="ChEBI" id="CHEBI:57540"/>
    </ligand>
</feature>
<dbReference type="GO" id="GO:0051287">
    <property type="term" value="F:NAD binding"/>
    <property type="evidence" value="ECO:0007669"/>
    <property type="project" value="InterPro"/>
</dbReference>
<evidence type="ECO:0000256" key="2">
    <source>
        <dbReference type="ARBA" id="ARBA00006601"/>
    </source>
</evidence>
<dbReference type="SUPFAM" id="SSF48179">
    <property type="entry name" value="6-phosphogluconate dehydrogenase C-terminal domain-like"/>
    <property type="match status" value="1"/>
</dbReference>
<feature type="binding site" evidence="10">
    <location>
        <position position="367"/>
    </location>
    <ligand>
        <name>NAD(+)</name>
        <dbReference type="ChEBI" id="CHEBI:57540"/>
    </ligand>
</feature>
<dbReference type="SUPFAM" id="SSF52413">
    <property type="entry name" value="UDP-glucose/GDP-mannose dehydrogenase C-terminal domain"/>
    <property type="match status" value="1"/>
</dbReference>
<dbReference type="InterPro" id="IPR036291">
    <property type="entry name" value="NAD(P)-bd_dom_sf"/>
</dbReference>
<dbReference type="PANTHER" id="PTHR11374:SF3">
    <property type="entry name" value="UDP-GLUCOSE 6-DEHYDROGENASE"/>
    <property type="match status" value="1"/>
</dbReference>
<dbReference type="FunFam" id="3.40.50.720:FF:000193">
    <property type="entry name" value="UDP-glucose 6-dehydrogenase"/>
    <property type="match status" value="1"/>
</dbReference>
<dbReference type="Pfam" id="PF03721">
    <property type="entry name" value="UDPG_MGDP_dh_N"/>
    <property type="match status" value="1"/>
</dbReference>
<dbReference type="InterPro" id="IPR014026">
    <property type="entry name" value="UDP-Glc/GDP-Man_DH_dimer"/>
</dbReference>
<evidence type="ECO:0000256" key="9">
    <source>
        <dbReference type="PIRSR" id="PIRSR500134-2"/>
    </source>
</evidence>
<feature type="binding site" evidence="9">
    <location>
        <position position="241"/>
    </location>
    <ligand>
        <name>substrate</name>
    </ligand>
</feature>
<dbReference type="Pfam" id="PF00984">
    <property type="entry name" value="UDPG_MGDP_dh"/>
    <property type="match status" value="1"/>
</dbReference>
<evidence type="ECO:0000256" key="3">
    <source>
        <dbReference type="ARBA" id="ARBA00012954"/>
    </source>
</evidence>
<sequence length="503" mass="54489">MGSTATTRPNKAAISFNKKVCCIGAGFVGGPTGAVIADKNPDVQVTILDVNASRIRAWQSDNLPIYEPGLKEIISRVSRTGRDAKSNANLVFTTNVQEAINESDIIMICVNTPTKQNGYGAGSAPDLSFVESAAYMIADYATSDKIVVEKSTVPVRTADVVKGILQANAEPGLQFDVLSNPEFLAEGTAIRDLLNPDRVIIGSMPTGSGDLAAERLAALYAAWVPESSIVRTDIWSSELAKVAANALLAQRISSINSLSAICELVGADIEQVAHLVGLDHRIGPKMLKTSMGFGGSCFRKDVLNLCSLADTLNLPEVSMYWHGVLNINNWQKDRFVRRLMQKMNNTLSMKTIAVFGFAYKKDTGDTRESPAISAVKSLLCEGSSIRIYDPEVAEQTIWRDLEDDRWSDADVRSRVTICDSAVAAATGAHAILVATEWDEFGSIDVAHGKTDARPHKNAQVEWETVAKVMKNPKFLFDGRNVVDQARLHCLGFQVEGIGKPRSA</sequence>
<keyword evidence="13" id="KW-1185">Reference proteome</keyword>
<dbReference type="GO" id="GO:0005634">
    <property type="term" value="C:nucleus"/>
    <property type="evidence" value="ECO:0007669"/>
    <property type="project" value="TreeGrafter"/>
</dbReference>
<dbReference type="InterPro" id="IPR014027">
    <property type="entry name" value="UDP-Glc/GDP-Man_DH_C"/>
</dbReference>
<feature type="binding site" evidence="10">
    <location>
        <position position="300"/>
    </location>
    <ligand>
        <name>NAD(+)</name>
        <dbReference type="ChEBI" id="CHEBI:57540"/>
    </ligand>
</feature>
<keyword evidence="5 7" id="KW-0520">NAD</keyword>
<gene>
    <name evidence="12" type="ORF">BDZ85DRAFT_195775</name>
</gene>
<keyword evidence="4 7" id="KW-0560">Oxidoreductase</keyword>
<comment type="pathway">
    <text evidence="1">Nucleotide-sugar biosynthesis; UDP-alpha-D-glucuronate biosynthesis; UDP-alpha-D-glucuronate from UDP-alpha-D-glucose: step 1/1.</text>
</comment>
<feature type="binding site" evidence="9">
    <location>
        <begin position="183"/>
        <end position="186"/>
    </location>
    <ligand>
        <name>substrate</name>
    </ligand>
</feature>
<evidence type="ECO:0000256" key="4">
    <source>
        <dbReference type="ARBA" id="ARBA00023002"/>
    </source>
</evidence>
<feature type="binding site" evidence="10">
    <location>
        <position position="49"/>
    </location>
    <ligand>
        <name>NAD(+)</name>
        <dbReference type="ChEBI" id="CHEBI:57540"/>
    </ligand>
</feature>
<evidence type="ECO:0000256" key="8">
    <source>
        <dbReference type="PIRSR" id="PIRSR500134-1"/>
    </source>
</evidence>
<dbReference type="UniPathway" id="UPA00038">
    <property type="reaction ID" value="UER00491"/>
</dbReference>
<evidence type="ECO:0000256" key="5">
    <source>
        <dbReference type="ARBA" id="ARBA00023027"/>
    </source>
</evidence>
<dbReference type="OrthoDB" id="5059218at2759"/>
<proteinExistence type="inferred from homology"/>
<evidence type="ECO:0000256" key="1">
    <source>
        <dbReference type="ARBA" id="ARBA00004701"/>
    </source>
</evidence>
<dbReference type="PIRSF" id="PIRSF000124">
    <property type="entry name" value="UDPglc_GDPman_dh"/>
    <property type="match status" value="1"/>
</dbReference>
<dbReference type="Gene3D" id="1.20.5.100">
    <property type="entry name" value="Cytochrome c1, transmembrane anchor, C-terminal"/>
    <property type="match status" value="1"/>
</dbReference>
<evidence type="ECO:0000256" key="7">
    <source>
        <dbReference type="PIRNR" id="PIRNR000124"/>
    </source>
</evidence>
<dbReference type="InterPro" id="IPR028357">
    <property type="entry name" value="UDPglc_DH_bac"/>
</dbReference>
<dbReference type="Proteomes" id="UP000799538">
    <property type="component" value="Unassembled WGS sequence"/>
</dbReference>
<dbReference type="InterPro" id="IPR036220">
    <property type="entry name" value="UDP-Glc/GDP-Man_DH_C_sf"/>
</dbReference>
<dbReference type="InterPro" id="IPR001732">
    <property type="entry name" value="UDP-Glc/GDP-Man_DH_N"/>
</dbReference>
<dbReference type="SUPFAM" id="SSF51735">
    <property type="entry name" value="NAD(P)-binding Rossmann-fold domains"/>
    <property type="match status" value="1"/>
</dbReference>
<protein>
    <recommendedName>
        <fullName evidence="3 7">UDP-glucose 6-dehydrogenase</fullName>
        <ecNumber evidence="3 7">1.1.1.22</ecNumber>
    </recommendedName>
</protein>
<dbReference type="GO" id="GO:0006024">
    <property type="term" value="P:glycosaminoglycan biosynthetic process"/>
    <property type="evidence" value="ECO:0007669"/>
    <property type="project" value="TreeGrafter"/>
</dbReference>
<evidence type="ECO:0000256" key="10">
    <source>
        <dbReference type="PIRSR" id="PIRSR500134-3"/>
    </source>
</evidence>
<feature type="binding site" evidence="9">
    <location>
        <position position="294"/>
    </location>
    <ligand>
        <name>substrate</name>
    </ligand>
</feature>
<dbReference type="GO" id="GO:0006065">
    <property type="term" value="P:UDP-glucuronate biosynthetic process"/>
    <property type="evidence" value="ECO:0007669"/>
    <property type="project" value="UniProtKB-UniPathway"/>
</dbReference>
<dbReference type="EC" id="1.1.1.22" evidence="3 7"/>
<evidence type="ECO:0000259" key="11">
    <source>
        <dbReference type="SMART" id="SM00984"/>
    </source>
</evidence>
<dbReference type="AlphaFoldDB" id="A0A6A6GE60"/>
<comment type="similarity">
    <text evidence="2 7">Belongs to the UDP-glucose/GDP-mannose dehydrogenase family.</text>
</comment>
<dbReference type="NCBIfam" id="TIGR03026">
    <property type="entry name" value="NDP-sugDHase"/>
    <property type="match status" value="1"/>
</dbReference>
<reference evidence="13" key="1">
    <citation type="journal article" date="2020" name="Stud. Mycol.">
        <title>101 Dothideomycetes genomes: A test case for predicting lifestyles and emergence of pathogens.</title>
        <authorList>
            <person name="Haridas S."/>
            <person name="Albert R."/>
            <person name="Binder M."/>
            <person name="Bloem J."/>
            <person name="LaButti K."/>
            <person name="Salamov A."/>
            <person name="Andreopoulos B."/>
            <person name="Baker S."/>
            <person name="Barry K."/>
            <person name="Bills G."/>
            <person name="Bluhm B."/>
            <person name="Cannon C."/>
            <person name="Castanera R."/>
            <person name="Culley D."/>
            <person name="Daum C."/>
            <person name="Ezra D."/>
            <person name="Gonzalez J."/>
            <person name="Henrissat B."/>
            <person name="Kuo A."/>
            <person name="Liang C."/>
            <person name="Lipzen A."/>
            <person name="Lutzoni F."/>
            <person name="Magnuson J."/>
            <person name="Mondo S."/>
            <person name="Nolan M."/>
            <person name="Ohm R."/>
            <person name="Pangilinan J."/>
            <person name="Park H.-J."/>
            <person name="Ramirez L."/>
            <person name="Alfaro M."/>
            <person name="Sun H."/>
            <person name="Tritt A."/>
            <person name="Yoshinaga Y."/>
            <person name="Zwiers L.-H."/>
            <person name="Turgeon B."/>
            <person name="Goodwin S."/>
            <person name="Spatafora J."/>
            <person name="Crous P."/>
            <person name="Grigoriev I."/>
        </authorList>
    </citation>
    <scope>NUCLEOTIDE SEQUENCE [LARGE SCALE GENOMIC DNA]</scope>
    <source>
        <strain evidence="13">CECT 20119</strain>
    </source>
</reference>
<evidence type="ECO:0000256" key="6">
    <source>
        <dbReference type="ARBA" id="ARBA00047473"/>
    </source>
</evidence>
<dbReference type="FunFam" id="1.20.5.100:FF:000001">
    <property type="entry name" value="UDP-glucose 6-dehydrogenase"/>
    <property type="match status" value="1"/>
</dbReference>
<dbReference type="InterPro" id="IPR017476">
    <property type="entry name" value="UDP-Glc/GDP-Man"/>
</dbReference>
<name>A0A6A6GE60_9PEZI</name>
<dbReference type="InterPro" id="IPR028356">
    <property type="entry name" value="UDPglc_DH_euk"/>
</dbReference>
<feature type="active site" description="Nucleophile" evidence="8">
    <location>
        <position position="297"/>
    </location>
</feature>
<dbReference type="FunFam" id="3.40.50.720:FF:000032">
    <property type="entry name" value="UDP-glucose 6-dehydrogenase"/>
    <property type="match status" value="1"/>
</dbReference>
<feature type="domain" description="UDP-glucose/GDP-mannose dehydrogenase C-terminal" evidence="11">
    <location>
        <begin position="353"/>
        <end position="484"/>
    </location>
</feature>
<feature type="binding site" evidence="10">
    <location>
        <position position="186"/>
    </location>
    <ligand>
        <name>NAD(+)</name>
        <dbReference type="ChEBI" id="CHEBI:57540"/>
    </ligand>
</feature>
<evidence type="ECO:0000313" key="13">
    <source>
        <dbReference type="Proteomes" id="UP000799538"/>
    </source>
</evidence>
<organism evidence="12 13">
    <name type="scientific">Elsinoe ampelina</name>
    <dbReference type="NCBI Taxonomy" id="302913"/>
    <lineage>
        <taxon>Eukaryota</taxon>
        <taxon>Fungi</taxon>
        <taxon>Dikarya</taxon>
        <taxon>Ascomycota</taxon>
        <taxon>Pezizomycotina</taxon>
        <taxon>Dothideomycetes</taxon>
        <taxon>Dothideomycetidae</taxon>
        <taxon>Myriangiales</taxon>
        <taxon>Elsinoaceae</taxon>
        <taxon>Elsinoe</taxon>
    </lineage>
</organism>
<dbReference type="PANTHER" id="PTHR11374">
    <property type="entry name" value="UDP-GLUCOSE DEHYDROGENASE/UDP-MANNAC DEHYDROGENASE"/>
    <property type="match status" value="1"/>
</dbReference>
<dbReference type="InterPro" id="IPR008927">
    <property type="entry name" value="6-PGluconate_DH-like_C_sf"/>
</dbReference>
<evidence type="ECO:0000313" key="12">
    <source>
        <dbReference type="EMBL" id="KAF2223986.1"/>
    </source>
</evidence>
<accession>A0A6A6GE60</accession>